<dbReference type="SUPFAM" id="SSF46626">
    <property type="entry name" value="Cytochrome c"/>
    <property type="match status" value="2"/>
</dbReference>
<evidence type="ECO:0000256" key="6">
    <source>
        <dbReference type="SAM" id="Phobius"/>
    </source>
</evidence>
<evidence type="ECO:0000256" key="3">
    <source>
        <dbReference type="ARBA" id="ARBA00023004"/>
    </source>
</evidence>
<feature type="domain" description="Cytochrome c" evidence="7">
    <location>
        <begin position="296"/>
        <end position="428"/>
    </location>
</feature>
<dbReference type="RefSeq" id="WP_210652023.1">
    <property type="nucleotide sequence ID" value="NZ_JAGKQQ010000001.1"/>
</dbReference>
<evidence type="ECO:0000313" key="9">
    <source>
        <dbReference type="Proteomes" id="UP000676565"/>
    </source>
</evidence>
<dbReference type="PANTHER" id="PTHR30600:SF4">
    <property type="entry name" value="CYTOCHROME C DOMAIN-CONTAINING PROTEIN"/>
    <property type="match status" value="1"/>
</dbReference>
<keyword evidence="6" id="KW-0812">Transmembrane</keyword>
<comment type="caution">
    <text evidence="8">The sequence shown here is derived from an EMBL/GenBank/DDBJ whole genome shotgun (WGS) entry which is preliminary data.</text>
</comment>
<protein>
    <submittedName>
        <fullName evidence="8">C-type cytochrome</fullName>
    </submittedName>
</protein>
<dbReference type="EMBL" id="JAGKQQ010000001">
    <property type="protein sequence ID" value="MBP3953987.1"/>
    <property type="molecule type" value="Genomic_DNA"/>
</dbReference>
<organism evidence="8 9">
    <name type="scientific">Gemmata palustris</name>
    <dbReference type="NCBI Taxonomy" id="2822762"/>
    <lineage>
        <taxon>Bacteria</taxon>
        <taxon>Pseudomonadati</taxon>
        <taxon>Planctomycetota</taxon>
        <taxon>Planctomycetia</taxon>
        <taxon>Gemmatales</taxon>
        <taxon>Gemmataceae</taxon>
        <taxon>Gemmata</taxon>
    </lineage>
</organism>
<keyword evidence="3 4" id="KW-0408">Iron</keyword>
<keyword evidence="6" id="KW-0472">Membrane</keyword>
<dbReference type="Gene3D" id="1.10.760.10">
    <property type="entry name" value="Cytochrome c-like domain"/>
    <property type="match status" value="1"/>
</dbReference>
<keyword evidence="2 4" id="KW-0479">Metal-binding</keyword>
<dbReference type="InterPro" id="IPR010538">
    <property type="entry name" value="DHOR"/>
</dbReference>
<feature type="domain" description="Cytochrome c" evidence="7">
    <location>
        <begin position="45"/>
        <end position="287"/>
    </location>
</feature>
<keyword evidence="9" id="KW-1185">Reference proteome</keyword>
<name>A0ABS5BJV5_9BACT</name>
<keyword evidence="6" id="KW-1133">Transmembrane helix</keyword>
<dbReference type="InterPro" id="IPR009056">
    <property type="entry name" value="Cyt_c-like_dom"/>
</dbReference>
<dbReference type="PANTHER" id="PTHR30600">
    <property type="entry name" value="CYTOCHROME C PEROXIDASE-RELATED"/>
    <property type="match status" value="1"/>
</dbReference>
<dbReference type="InterPro" id="IPR036909">
    <property type="entry name" value="Cyt_c-like_dom_sf"/>
</dbReference>
<evidence type="ECO:0000256" key="1">
    <source>
        <dbReference type="ARBA" id="ARBA00022617"/>
    </source>
</evidence>
<evidence type="ECO:0000256" key="5">
    <source>
        <dbReference type="SAM" id="MobiDB-lite"/>
    </source>
</evidence>
<evidence type="ECO:0000256" key="4">
    <source>
        <dbReference type="PROSITE-ProRule" id="PRU00433"/>
    </source>
</evidence>
<gene>
    <name evidence="8" type="ORF">J8F10_01565</name>
</gene>
<dbReference type="InterPro" id="IPR051395">
    <property type="entry name" value="Cytochrome_c_Peroxidase/MauG"/>
</dbReference>
<evidence type="ECO:0000259" key="7">
    <source>
        <dbReference type="PROSITE" id="PS51007"/>
    </source>
</evidence>
<evidence type="ECO:0000256" key="2">
    <source>
        <dbReference type="ARBA" id="ARBA00022723"/>
    </source>
</evidence>
<proteinExistence type="predicted"/>
<keyword evidence="1 4" id="KW-0349">Heme</keyword>
<feature type="transmembrane region" description="Helical" evidence="6">
    <location>
        <begin position="12"/>
        <end position="30"/>
    </location>
</feature>
<feature type="region of interest" description="Disordered" evidence="5">
    <location>
        <begin position="336"/>
        <end position="367"/>
    </location>
</feature>
<feature type="compositionally biased region" description="Basic and acidic residues" evidence="5">
    <location>
        <begin position="357"/>
        <end position="367"/>
    </location>
</feature>
<dbReference type="PROSITE" id="PS51007">
    <property type="entry name" value="CYTC"/>
    <property type="match status" value="2"/>
</dbReference>
<sequence>MLRLSLAGQRRLIYSIVLGSATIGTYWGFFSDGLPIIWGPSARASEVAQGRELFEHEWTPNDPLAHGDGLGPVFNARSCASCHFQGGLGGAGGNEHNATSFEVLPRPGDLTFINGTVHNFSTEPTLKETERKLRQLYPVIKGRTFQTGSPGCFTTTTIPDFDPVHTQSVQTTALFGAGWIDMISDRAILRNERNRGLRVAAKEMSLNFDNIPVGRARRVAGGIGKFGWKAQFATLEEFVAAACANELGLGTPSTEQVKPLTGASPPATPDLDKKQFRSLLAFVKTLPKPVAVVGDASAEHGKEVFATIGCAVCHVPDMGGVKGVYSDFLLYTLEDPPPTGGSGDYSSGPPPQLQLPERPDHEPKPNEWKTPALWGVADSAPYLHDGSAPTLRDAVMKHRGDAKSVSEKYKTLAADDQAAVLAFLGTLKAPGDAPHLSNPAVTKLDRK</sequence>
<dbReference type="Proteomes" id="UP000676565">
    <property type="component" value="Unassembled WGS sequence"/>
</dbReference>
<dbReference type="Pfam" id="PF06537">
    <property type="entry name" value="DHOR"/>
    <property type="match status" value="1"/>
</dbReference>
<evidence type="ECO:0000313" key="8">
    <source>
        <dbReference type="EMBL" id="MBP3953987.1"/>
    </source>
</evidence>
<reference evidence="8 9" key="1">
    <citation type="submission" date="2021-04" db="EMBL/GenBank/DDBJ databases">
        <authorList>
            <person name="Ivanova A."/>
        </authorList>
    </citation>
    <scope>NUCLEOTIDE SEQUENCE [LARGE SCALE GENOMIC DNA]</scope>
    <source>
        <strain evidence="8 9">G18</strain>
    </source>
</reference>
<accession>A0ABS5BJV5</accession>